<evidence type="ECO:0000313" key="1">
    <source>
        <dbReference type="EMBL" id="GBF34506.1"/>
    </source>
</evidence>
<sequence length="39" mass="4434">MPGFMNASALLEIQGRMSRNRNNMETIKGDPEISFNCFL</sequence>
<accession>A0A2L2XJR0</accession>
<dbReference type="Proteomes" id="UP000239549">
    <property type="component" value="Unassembled WGS sequence"/>
</dbReference>
<organism evidence="1 2">
    <name type="scientific">Desulfocucumis palustris</name>
    <dbReference type="NCBI Taxonomy" id="1898651"/>
    <lineage>
        <taxon>Bacteria</taxon>
        <taxon>Bacillati</taxon>
        <taxon>Bacillota</taxon>
        <taxon>Clostridia</taxon>
        <taxon>Eubacteriales</taxon>
        <taxon>Desulfocucumaceae</taxon>
        <taxon>Desulfocucumis</taxon>
    </lineage>
</organism>
<dbReference type="AlphaFoldDB" id="A0A2L2XJR0"/>
<gene>
    <name evidence="1" type="ORF">DCCM_3624</name>
</gene>
<keyword evidence="2" id="KW-1185">Reference proteome</keyword>
<comment type="caution">
    <text evidence="1">The sequence shown here is derived from an EMBL/GenBank/DDBJ whole genome shotgun (WGS) entry which is preliminary data.</text>
</comment>
<dbReference type="EMBL" id="BFAV01000141">
    <property type="protein sequence ID" value="GBF34506.1"/>
    <property type="molecule type" value="Genomic_DNA"/>
</dbReference>
<evidence type="ECO:0000313" key="2">
    <source>
        <dbReference type="Proteomes" id="UP000239549"/>
    </source>
</evidence>
<name>A0A2L2XJR0_9FIRM</name>
<proteinExistence type="predicted"/>
<protein>
    <submittedName>
        <fullName evidence="1">Uncharacterized protein</fullName>
    </submittedName>
</protein>
<reference evidence="2" key="1">
    <citation type="submission" date="2018-02" db="EMBL/GenBank/DDBJ databases">
        <title>Genome sequence of Desulfocucumis palustris strain NAW-5.</title>
        <authorList>
            <person name="Watanabe M."/>
            <person name="Kojima H."/>
            <person name="Fukui M."/>
        </authorList>
    </citation>
    <scope>NUCLEOTIDE SEQUENCE [LARGE SCALE GENOMIC DNA]</scope>
    <source>
        <strain evidence="2">NAW-5</strain>
    </source>
</reference>